<proteinExistence type="predicted"/>
<sequence>MENRNYLNGKQYPYGYREWIWKVCIEYGFKDKDINTAYKQLDTDAFLCYFMEGLSPVEAVREDSSYA</sequence>
<reference evidence="1 2" key="1">
    <citation type="submission" date="2020-04" db="EMBL/GenBank/DDBJ databases">
        <title>Chryseobacterium sp. RP-3-3 sp. nov., isolated from Jeju soil.</title>
        <authorList>
            <person name="Dahal R.H."/>
        </authorList>
    </citation>
    <scope>NUCLEOTIDE SEQUENCE [LARGE SCALE GENOMIC DNA]</scope>
    <source>
        <strain evidence="1 2">RP-3-3</strain>
    </source>
</reference>
<gene>
    <name evidence="1" type="ORF">HHL23_09350</name>
</gene>
<name>A0A7Y0FRS2_9FLAO</name>
<evidence type="ECO:0000313" key="2">
    <source>
        <dbReference type="Proteomes" id="UP000544054"/>
    </source>
</evidence>
<keyword evidence="2" id="KW-1185">Reference proteome</keyword>
<evidence type="ECO:0000313" key="1">
    <source>
        <dbReference type="EMBL" id="NML70005.1"/>
    </source>
</evidence>
<dbReference type="EMBL" id="JABBGI010000010">
    <property type="protein sequence ID" value="NML70005.1"/>
    <property type="molecule type" value="Genomic_DNA"/>
</dbReference>
<dbReference type="AlphaFoldDB" id="A0A7Y0FRS2"/>
<protein>
    <submittedName>
        <fullName evidence="1">Uncharacterized protein</fullName>
    </submittedName>
</protein>
<comment type="caution">
    <text evidence="1">The sequence shown here is derived from an EMBL/GenBank/DDBJ whole genome shotgun (WGS) entry which is preliminary data.</text>
</comment>
<accession>A0A7Y0FRS2</accession>
<dbReference type="Proteomes" id="UP000544054">
    <property type="component" value="Unassembled WGS sequence"/>
</dbReference>
<dbReference type="RefSeq" id="WP_169234544.1">
    <property type="nucleotide sequence ID" value="NZ_JABBGI010000010.1"/>
</dbReference>
<organism evidence="1 2">
    <name type="scientific">Chryseobacterium antibioticum</name>
    <dbReference type="NCBI Taxonomy" id="2728847"/>
    <lineage>
        <taxon>Bacteria</taxon>
        <taxon>Pseudomonadati</taxon>
        <taxon>Bacteroidota</taxon>
        <taxon>Flavobacteriia</taxon>
        <taxon>Flavobacteriales</taxon>
        <taxon>Weeksellaceae</taxon>
        <taxon>Chryseobacterium group</taxon>
        <taxon>Chryseobacterium</taxon>
    </lineage>
</organism>